<dbReference type="InterPro" id="IPR014710">
    <property type="entry name" value="RmlC-like_jellyroll"/>
</dbReference>
<dbReference type="SUPFAM" id="SSF51206">
    <property type="entry name" value="cAMP-binding domain-like"/>
    <property type="match status" value="1"/>
</dbReference>
<name>A0A7X9RZR0_9BACT</name>
<dbReference type="RefSeq" id="WP_169659816.1">
    <property type="nucleotide sequence ID" value="NZ_JABANE010000105.1"/>
</dbReference>
<dbReference type="CDD" id="cd00038">
    <property type="entry name" value="CAP_ED"/>
    <property type="match status" value="1"/>
</dbReference>
<dbReference type="Proteomes" id="UP000576082">
    <property type="component" value="Unassembled WGS sequence"/>
</dbReference>
<comment type="caution">
    <text evidence="2">The sequence shown here is derived from an EMBL/GenBank/DDBJ whole genome shotgun (WGS) entry which is preliminary data.</text>
</comment>
<dbReference type="InterPro" id="IPR018490">
    <property type="entry name" value="cNMP-bd_dom_sf"/>
</dbReference>
<dbReference type="PROSITE" id="PS50042">
    <property type="entry name" value="CNMP_BINDING_3"/>
    <property type="match status" value="1"/>
</dbReference>
<dbReference type="Gene3D" id="2.60.120.10">
    <property type="entry name" value="Jelly Rolls"/>
    <property type="match status" value="1"/>
</dbReference>
<gene>
    <name evidence="2" type="ORF">HHU12_26780</name>
</gene>
<evidence type="ECO:0000313" key="3">
    <source>
        <dbReference type="Proteomes" id="UP000576082"/>
    </source>
</evidence>
<dbReference type="AlphaFoldDB" id="A0A7X9RZR0"/>
<feature type="domain" description="Cyclic nucleotide-binding" evidence="1">
    <location>
        <begin position="10"/>
        <end position="112"/>
    </location>
</feature>
<reference evidence="2 3" key="1">
    <citation type="submission" date="2020-04" db="EMBL/GenBank/DDBJ databases">
        <title>Flammeovirga sp. SR4, a novel species isolated from seawater.</title>
        <authorList>
            <person name="Wang X."/>
        </authorList>
    </citation>
    <scope>NUCLEOTIDE SEQUENCE [LARGE SCALE GENOMIC DNA]</scope>
    <source>
        <strain evidence="2 3">ATCC 23126</strain>
    </source>
</reference>
<protein>
    <submittedName>
        <fullName evidence="2">Crp/Fnr family transcriptional regulator</fullName>
    </submittedName>
</protein>
<evidence type="ECO:0000313" key="2">
    <source>
        <dbReference type="EMBL" id="NME71602.1"/>
    </source>
</evidence>
<dbReference type="InterPro" id="IPR000595">
    <property type="entry name" value="cNMP-bd_dom"/>
</dbReference>
<sequence length="191" mass="22116">MEILKNILIDLIQITEDEWEILKEKLICQHYKAKSVVSSEGKIEDAVYFIDQGLIRSYYLQDGKEINTYFACDGQFISSYSSFISQTPALENLEAIEESTVYAISFETMAELYQKASKFEKLGRIMAEKNYLCVIERTRKMQILTAKEKYLDFIQTYADKIVHRVPQHQIASYLGIAPESLSRVRKQISIS</sequence>
<proteinExistence type="predicted"/>
<evidence type="ECO:0000259" key="1">
    <source>
        <dbReference type="PROSITE" id="PS50042"/>
    </source>
</evidence>
<keyword evidence="3" id="KW-1185">Reference proteome</keyword>
<accession>A0A7X9RZR0</accession>
<organism evidence="2 3">
    <name type="scientific">Flammeovirga aprica JL-4</name>
    <dbReference type="NCBI Taxonomy" id="694437"/>
    <lineage>
        <taxon>Bacteria</taxon>
        <taxon>Pseudomonadati</taxon>
        <taxon>Bacteroidota</taxon>
        <taxon>Cytophagia</taxon>
        <taxon>Cytophagales</taxon>
        <taxon>Flammeovirgaceae</taxon>
        <taxon>Flammeovirga</taxon>
    </lineage>
</organism>
<dbReference type="SMART" id="SM00100">
    <property type="entry name" value="cNMP"/>
    <property type="match status" value="1"/>
</dbReference>
<dbReference type="Pfam" id="PF00027">
    <property type="entry name" value="cNMP_binding"/>
    <property type="match status" value="1"/>
</dbReference>
<dbReference type="EMBL" id="JABANE010000105">
    <property type="protein sequence ID" value="NME71602.1"/>
    <property type="molecule type" value="Genomic_DNA"/>
</dbReference>